<dbReference type="GO" id="GO:0006631">
    <property type="term" value="P:fatty acid metabolic process"/>
    <property type="evidence" value="ECO:0007669"/>
    <property type="project" value="TreeGrafter"/>
</dbReference>
<dbReference type="OrthoDB" id="4819815at2"/>
<feature type="non-terminal residue" evidence="3">
    <location>
        <position position="255"/>
    </location>
</feature>
<dbReference type="AlphaFoldDB" id="W9GGX4"/>
<evidence type="ECO:0000313" key="4">
    <source>
        <dbReference type="Proteomes" id="UP000019494"/>
    </source>
</evidence>
<evidence type="ECO:0000313" key="3">
    <source>
        <dbReference type="EMBL" id="EWT04442.1"/>
    </source>
</evidence>
<dbReference type="Proteomes" id="UP000019494">
    <property type="component" value="Unassembled WGS sequence"/>
</dbReference>
<comment type="caution">
    <text evidence="3">The sequence shown here is derived from an EMBL/GenBank/DDBJ whole genome shotgun (WGS) entry which is preliminary data.</text>
</comment>
<dbReference type="InterPro" id="IPR014940">
    <property type="entry name" value="BAAT_C"/>
</dbReference>
<dbReference type="PANTHER" id="PTHR10824">
    <property type="entry name" value="ACYL-COENZYME A THIOESTERASE-RELATED"/>
    <property type="match status" value="1"/>
</dbReference>
<dbReference type="Pfam" id="PF08840">
    <property type="entry name" value="BAAT_C"/>
    <property type="match status" value="1"/>
</dbReference>
<feature type="region of interest" description="Disordered" evidence="1">
    <location>
        <begin position="230"/>
        <end position="255"/>
    </location>
</feature>
<dbReference type="SUPFAM" id="SSF53474">
    <property type="entry name" value="alpha/beta-Hydrolases"/>
    <property type="match status" value="1"/>
</dbReference>
<dbReference type="InterPro" id="IPR029058">
    <property type="entry name" value="AB_hydrolase_fold"/>
</dbReference>
<dbReference type="EMBL" id="AWQS01000245">
    <property type="protein sequence ID" value="EWT04442.1"/>
    <property type="molecule type" value="Genomic_DNA"/>
</dbReference>
<organism evidence="3 4">
    <name type="scientific">Intrasporangium chromatireducens Q5-1</name>
    <dbReference type="NCBI Taxonomy" id="584657"/>
    <lineage>
        <taxon>Bacteria</taxon>
        <taxon>Bacillati</taxon>
        <taxon>Actinomycetota</taxon>
        <taxon>Actinomycetes</taxon>
        <taxon>Micrococcales</taxon>
        <taxon>Intrasporangiaceae</taxon>
        <taxon>Intrasporangium</taxon>
    </lineage>
</organism>
<dbReference type="RefSeq" id="WP_051518789.1">
    <property type="nucleotide sequence ID" value="NZ_AWQS01000245.1"/>
</dbReference>
<accession>W9GGX4</accession>
<feature type="domain" description="BAAT/Acyl-CoA thioester hydrolase C-terminal" evidence="2">
    <location>
        <begin position="67"/>
        <end position="241"/>
    </location>
</feature>
<evidence type="ECO:0000259" key="2">
    <source>
        <dbReference type="Pfam" id="PF08840"/>
    </source>
</evidence>
<dbReference type="GO" id="GO:0006637">
    <property type="term" value="P:acyl-CoA metabolic process"/>
    <property type="evidence" value="ECO:0007669"/>
    <property type="project" value="TreeGrafter"/>
</dbReference>
<protein>
    <submittedName>
        <fullName evidence="3">Acyl-CoA thioesterase</fullName>
    </submittedName>
</protein>
<reference evidence="4" key="1">
    <citation type="submission" date="2013-08" db="EMBL/GenBank/DDBJ databases">
        <title>Intrasporangium oryzae NRRL B-24470.</title>
        <authorList>
            <person name="Liu H."/>
            <person name="Wang G."/>
        </authorList>
    </citation>
    <scope>NUCLEOTIDE SEQUENCE [LARGE SCALE GENOMIC DNA]</scope>
    <source>
        <strain evidence="4">Q5-1</strain>
    </source>
</reference>
<evidence type="ECO:0000256" key="1">
    <source>
        <dbReference type="SAM" id="MobiDB-lite"/>
    </source>
</evidence>
<dbReference type="PANTHER" id="PTHR10824:SF4">
    <property type="entry name" value="ACYL-COENZYME A THIOESTERASE 1-LIKE"/>
    <property type="match status" value="1"/>
</dbReference>
<sequence length="255" mass="26779">MASTDLPDLHLARPSSPNGTGVLVLSGSSGRVEVARADLLARQGVQALTYRWFGGPGQPPGICEQPLELFEPALDLLATECERIVLVGVSKSAEAFLLYAAHDPRVDGVVALAPSHVAWANVGAGADGQSRPQRSSWSWRGVPVPFVSYDDDLPVAGDPPEFRPVYEHSLRAYPAAVDAARIPVEQIFAEVVLAAGEDDRVWPAADSAREVEARRAAYGLPTTLVTHPSAGHRAVLPGEPAAGGGARMARGGSAQ</sequence>
<keyword evidence="4" id="KW-1185">Reference proteome</keyword>
<name>W9GGX4_9MICO</name>
<gene>
    <name evidence="3" type="ORF">N864_13365</name>
</gene>
<dbReference type="Gene3D" id="3.40.50.1820">
    <property type="entry name" value="alpha/beta hydrolase"/>
    <property type="match status" value="1"/>
</dbReference>
<proteinExistence type="predicted"/>
<dbReference type="GO" id="GO:0047617">
    <property type="term" value="F:fatty acyl-CoA hydrolase activity"/>
    <property type="evidence" value="ECO:0007669"/>
    <property type="project" value="TreeGrafter"/>
</dbReference>